<feature type="transmembrane region" description="Helical" evidence="7">
    <location>
        <begin position="281"/>
        <end position="300"/>
    </location>
</feature>
<dbReference type="Pfam" id="PF07690">
    <property type="entry name" value="MFS_1"/>
    <property type="match status" value="1"/>
</dbReference>
<gene>
    <name evidence="9" type="ORF">GRF29_216g50073</name>
</gene>
<feature type="transmembrane region" description="Helical" evidence="7">
    <location>
        <begin position="321"/>
        <end position="342"/>
    </location>
</feature>
<evidence type="ECO:0000256" key="7">
    <source>
        <dbReference type="SAM" id="Phobius"/>
    </source>
</evidence>
<dbReference type="SUPFAM" id="SSF103473">
    <property type="entry name" value="MFS general substrate transporter"/>
    <property type="match status" value="1"/>
</dbReference>
<dbReference type="PROSITE" id="PS50850">
    <property type="entry name" value="MFS"/>
    <property type="match status" value="1"/>
</dbReference>
<comment type="subcellular location">
    <subcellularLocation>
        <location evidence="1">Membrane</location>
        <topology evidence="1">Multi-pass membrane protein</topology>
    </subcellularLocation>
</comment>
<feature type="transmembrane region" description="Helical" evidence="7">
    <location>
        <begin position="452"/>
        <end position="472"/>
    </location>
</feature>
<keyword evidence="5 7" id="KW-0472">Membrane</keyword>
<feature type="transmembrane region" description="Helical" evidence="7">
    <location>
        <begin position="522"/>
        <end position="540"/>
    </location>
</feature>
<feature type="domain" description="Major facilitator superfamily (MFS) profile" evidence="8">
    <location>
        <begin position="58"/>
        <end position="544"/>
    </location>
</feature>
<dbReference type="CDD" id="cd17502">
    <property type="entry name" value="MFS_Azr1_MDR_like"/>
    <property type="match status" value="1"/>
</dbReference>
<evidence type="ECO:0000256" key="4">
    <source>
        <dbReference type="ARBA" id="ARBA00022989"/>
    </source>
</evidence>
<comment type="caution">
    <text evidence="9">The sequence shown here is derived from an EMBL/GenBank/DDBJ whole genome shotgun (WGS) entry which is preliminary data.</text>
</comment>
<name>A0AAN6LPG2_9PLEO</name>
<dbReference type="Gene3D" id="1.20.1720.10">
    <property type="entry name" value="Multidrug resistance protein D"/>
    <property type="match status" value="1"/>
</dbReference>
<evidence type="ECO:0000313" key="9">
    <source>
        <dbReference type="EMBL" id="KAK3197392.1"/>
    </source>
</evidence>
<dbReference type="FunFam" id="1.20.1250.20:FF:000196">
    <property type="entry name" value="MFS toxin efflux pump (AflT)"/>
    <property type="match status" value="1"/>
</dbReference>
<feature type="transmembrane region" description="Helical" evidence="7">
    <location>
        <begin position="211"/>
        <end position="231"/>
    </location>
</feature>
<keyword evidence="2" id="KW-0813">Transport</keyword>
<evidence type="ECO:0000256" key="5">
    <source>
        <dbReference type="ARBA" id="ARBA00023136"/>
    </source>
</evidence>
<protein>
    <recommendedName>
        <fullName evidence="8">Major facilitator superfamily (MFS) profile domain-containing protein</fullName>
    </recommendedName>
</protein>
<dbReference type="GO" id="GO:0005886">
    <property type="term" value="C:plasma membrane"/>
    <property type="evidence" value="ECO:0007669"/>
    <property type="project" value="TreeGrafter"/>
</dbReference>
<evidence type="ECO:0000256" key="1">
    <source>
        <dbReference type="ARBA" id="ARBA00004141"/>
    </source>
</evidence>
<accession>A0AAN6LPG2</accession>
<feature type="region of interest" description="Disordered" evidence="6">
    <location>
        <begin position="1"/>
        <end position="23"/>
    </location>
</feature>
<dbReference type="AlphaFoldDB" id="A0AAN6LPG2"/>
<feature type="transmembrane region" description="Helical" evidence="7">
    <location>
        <begin position="123"/>
        <end position="142"/>
    </location>
</feature>
<feature type="transmembrane region" description="Helical" evidence="7">
    <location>
        <begin position="180"/>
        <end position="199"/>
    </location>
</feature>
<dbReference type="FunFam" id="1.20.1720.10:FF:000012">
    <property type="entry name" value="MFS toxin efflux pump (AflT)"/>
    <property type="match status" value="1"/>
</dbReference>
<proteinExistence type="predicted"/>
<evidence type="ECO:0000256" key="3">
    <source>
        <dbReference type="ARBA" id="ARBA00022692"/>
    </source>
</evidence>
<evidence type="ECO:0000256" key="6">
    <source>
        <dbReference type="SAM" id="MobiDB-lite"/>
    </source>
</evidence>
<keyword evidence="4 7" id="KW-1133">Transmembrane helix</keyword>
<dbReference type="PANTHER" id="PTHR23501">
    <property type="entry name" value="MAJOR FACILITATOR SUPERFAMILY"/>
    <property type="match status" value="1"/>
</dbReference>
<evidence type="ECO:0000259" key="8">
    <source>
        <dbReference type="PROSITE" id="PS50850"/>
    </source>
</evidence>
<dbReference type="GO" id="GO:0022857">
    <property type="term" value="F:transmembrane transporter activity"/>
    <property type="evidence" value="ECO:0007669"/>
    <property type="project" value="InterPro"/>
</dbReference>
<feature type="transmembrane region" description="Helical" evidence="7">
    <location>
        <begin position="93"/>
        <end position="111"/>
    </location>
</feature>
<keyword evidence="10" id="KW-1185">Reference proteome</keyword>
<dbReference type="InterPro" id="IPR020846">
    <property type="entry name" value="MFS_dom"/>
</dbReference>
<dbReference type="EMBL" id="WVTA01000018">
    <property type="protein sequence ID" value="KAK3197392.1"/>
    <property type="molecule type" value="Genomic_DNA"/>
</dbReference>
<feature type="transmembrane region" description="Helical" evidence="7">
    <location>
        <begin position="362"/>
        <end position="380"/>
    </location>
</feature>
<feature type="transmembrane region" description="Helical" evidence="7">
    <location>
        <begin position="148"/>
        <end position="173"/>
    </location>
</feature>
<feature type="transmembrane region" description="Helical" evidence="7">
    <location>
        <begin position="387"/>
        <end position="406"/>
    </location>
</feature>
<feature type="transmembrane region" description="Helical" evidence="7">
    <location>
        <begin position="56"/>
        <end position="81"/>
    </location>
</feature>
<dbReference type="Gene3D" id="1.20.1250.20">
    <property type="entry name" value="MFS general substrate transporter like domains"/>
    <property type="match status" value="1"/>
</dbReference>
<dbReference type="InterPro" id="IPR011701">
    <property type="entry name" value="MFS"/>
</dbReference>
<dbReference type="InterPro" id="IPR036259">
    <property type="entry name" value="MFS_trans_sf"/>
</dbReference>
<evidence type="ECO:0000313" key="10">
    <source>
        <dbReference type="Proteomes" id="UP001280581"/>
    </source>
</evidence>
<dbReference type="Proteomes" id="UP001280581">
    <property type="component" value="Unassembled WGS sequence"/>
</dbReference>
<keyword evidence="3 7" id="KW-0812">Transmembrane</keyword>
<feature type="transmembrane region" description="Helical" evidence="7">
    <location>
        <begin position="418"/>
        <end position="440"/>
    </location>
</feature>
<organism evidence="9 10">
    <name type="scientific">Pseudopithomyces chartarum</name>
    <dbReference type="NCBI Taxonomy" id="1892770"/>
    <lineage>
        <taxon>Eukaryota</taxon>
        <taxon>Fungi</taxon>
        <taxon>Dikarya</taxon>
        <taxon>Ascomycota</taxon>
        <taxon>Pezizomycotina</taxon>
        <taxon>Dothideomycetes</taxon>
        <taxon>Pleosporomycetidae</taxon>
        <taxon>Pleosporales</taxon>
        <taxon>Massarineae</taxon>
        <taxon>Didymosphaeriaceae</taxon>
        <taxon>Pseudopithomyces</taxon>
    </lineage>
</organism>
<evidence type="ECO:0000256" key="2">
    <source>
        <dbReference type="ARBA" id="ARBA00022448"/>
    </source>
</evidence>
<dbReference type="PANTHER" id="PTHR23501:SF177">
    <property type="entry name" value="MAJOR FACILITATOR SUPERFAMILY (MFS) PROFILE DOMAIN-CONTAINING PROTEIN-RELATED"/>
    <property type="match status" value="1"/>
</dbReference>
<sequence>MVSDTEKTLTPSPTLPPLPKDHNGPHLSATFDSTSADSLRSNDARTTQYPPPFARWMIVTALLLGEFLIALDLTIVATAIPRITDDYQTIRDVGWYGSGYFLTFAAFQSAWGKVFKYFNMKYAFFTSVVIFAVGSLVCALAPTSMALIIGRALTGVGAAGVTNGVYTIIACIVPPAQVAMYLALVGMDFSIASVAGPLLGGVFTEKLSWRWCFWINLPIGGASLAVVLFFFKVPSTMAPAKASLREKLLQMDFQGTVLVLSSLVCYMLALEEGGVRRPWNSSVVIGLLVGFVLLAVLFGIDQWLQGDRAQIVGRIMKRRTIASLCAFIIFCNGTVFLMMYYLPIYFQSINGASPSSSGFRSLPLILAMSIALLASSAIITRIGYYTPLLIAGGVLLTIGSGLIYTLDIGTSVGKYVGYQILVGAGNGICSQIPLITAIAFSKPEDIAITTALVLFYQLVSGAISVSLAQSIFTNVLLKKLPEFAPSIDPASVIAVGASKLREAFSEEDLPGILRAYMAGLKAAWAAATALGGLTFLCAFVPKIKSIKTGTNRGGTAMAV</sequence>
<reference evidence="9 10" key="1">
    <citation type="submission" date="2021-02" db="EMBL/GenBank/DDBJ databases">
        <title>Genome assembly of Pseudopithomyces chartarum.</title>
        <authorList>
            <person name="Jauregui R."/>
            <person name="Singh J."/>
            <person name="Voisey C."/>
        </authorList>
    </citation>
    <scope>NUCLEOTIDE SEQUENCE [LARGE SCALE GENOMIC DNA]</scope>
    <source>
        <strain evidence="9 10">AGR01</strain>
    </source>
</reference>